<keyword evidence="3" id="KW-1185">Reference proteome</keyword>
<dbReference type="SUPFAM" id="SSF46565">
    <property type="entry name" value="Chaperone J-domain"/>
    <property type="match status" value="1"/>
</dbReference>
<organism evidence="2 3">
    <name type="scientific">Candidatus Haliotispira prima</name>
    <dbReference type="NCBI Taxonomy" id="3034016"/>
    <lineage>
        <taxon>Bacteria</taxon>
        <taxon>Pseudomonadati</taxon>
        <taxon>Spirochaetota</taxon>
        <taxon>Spirochaetia</taxon>
        <taxon>Spirochaetales</taxon>
        <taxon>Spirochaetaceae</taxon>
        <taxon>Candidatus Haliotispira</taxon>
    </lineage>
</organism>
<dbReference type="InterPro" id="IPR036869">
    <property type="entry name" value="J_dom_sf"/>
</dbReference>
<proteinExistence type="predicted"/>
<dbReference type="Pfam" id="PF00226">
    <property type="entry name" value="DnaJ"/>
    <property type="match status" value="1"/>
</dbReference>
<evidence type="ECO:0000259" key="1">
    <source>
        <dbReference type="PROSITE" id="PS50076"/>
    </source>
</evidence>
<reference evidence="2 3" key="1">
    <citation type="submission" date="2023-04" db="EMBL/GenBank/DDBJ databases">
        <title>Spirochaete genome identified in red abalone sample constitutes a novel genus.</title>
        <authorList>
            <person name="Sharma S.P."/>
            <person name="Purcell C.M."/>
            <person name="Hyde J.R."/>
            <person name="Severin A.J."/>
        </authorList>
    </citation>
    <scope>NUCLEOTIDE SEQUENCE [LARGE SCALE GENOMIC DNA]</scope>
    <source>
        <strain evidence="2 3">SP-2023</strain>
    </source>
</reference>
<dbReference type="SUPFAM" id="SSF158682">
    <property type="entry name" value="TerB-like"/>
    <property type="match status" value="1"/>
</dbReference>
<sequence>MGWFNRILGGGLGFLFGGPIGSMIGLAIGHMLDRANQVGETEGSSIFSGARTSSESVQFAFFAAMFSLLAKVAKADGRISEQEGRHFLHILDSMQLRGELRQFAISTFNEAKSSPYTHEDFARQLKQIATKVTTAYGQSTTALLQQFFYTLVSMAAVDGHISRSEDRLLREIADAFGFGETIVRQTYTQFQFRGQTVHLDTAYEVLGVSPQAGEDELRSAYRKLAKETHPDKLVQQGLPPEMKASAEKRFREIQDAWEQIRRQRGIG</sequence>
<protein>
    <submittedName>
        <fullName evidence="2">Co-chaperone DjlA</fullName>
    </submittedName>
</protein>
<accession>A0ABY8MJP0</accession>
<evidence type="ECO:0000313" key="3">
    <source>
        <dbReference type="Proteomes" id="UP001228690"/>
    </source>
</evidence>
<dbReference type="CDD" id="cd06257">
    <property type="entry name" value="DnaJ"/>
    <property type="match status" value="1"/>
</dbReference>
<dbReference type="PRINTS" id="PR00625">
    <property type="entry name" value="JDOMAIN"/>
</dbReference>
<dbReference type="PANTHER" id="PTHR24074">
    <property type="entry name" value="CO-CHAPERONE PROTEIN DJLA"/>
    <property type="match status" value="1"/>
</dbReference>
<dbReference type="Gene3D" id="1.10.287.110">
    <property type="entry name" value="DnaJ domain"/>
    <property type="match status" value="1"/>
</dbReference>
<evidence type="ECO:0000313" key="2">
    <source>
        <dbReference type="EMBL" id="WGK69820.1"/>
    </source>
</evidence>
<gene>
    <name evidence="2" type="primary">djlA</name>
    <name evidence="2" type="ORF">P0082_02870</name>
</gene>
<dbReference type="NCBIfam" id="NF006948">
    <property type="entry name" value="PRK09430.1"/>
    <property type="match status" value="1"/>
</dbReference>
<dbReference type="InterPro" id="IPR050817">
    <property type="entry name" value="DjlA_DnaK_co-chaperone"/>
</dbReference>
<dbReference type="EMBL" id="CP123443">
    <property type="protein sequence ID" value="WGK69820.1"/>
    <property type="molecule type" value="Genomic_DNA"/>
</dbReference>
<dbReference type="Gene3D" id="1.10.3680.10">
    <property type="entry name" value="TerB-like"/>
    <property type="match status" value="1"/>
</dbReference>
<dbReference type="InterPro" id="IPR029024">
    <property type="entry name" value="TerB-like"/>
</dbReference>
<dbReference type="RefSeq" id="WP_326928012.1">
    <property type="nucleotide sequence ID" value="NZ_CP123443.1"/>
</dbReference>
<dbReference type="CDD" id="cd07316">
    <property type="entry name" value="terB_like_DjlA"/>
    <property type="match status" value="1"/>
</dbReference>
<dbReference type="Proteomes" id="UP001228690">
    <property type="component" value="Chromosome"/>
</dbReference>
<name>A0ABY8MJP0_9SPIO</name>
<dbReference type="InterPro" id="IPR007791">
    <property type="entry name" value="DjlA_N"/>
</dbReference>
<dbReference type="Pfam" id="PF05099">
    <property type="entry name" value="TerB"/>
    <property type="match status" value="1"/>
</dbReference>
<feature type="domain" description="J" evidence="1">
    <location>
        <begin position="201"/>
        <end position="265"/>
    </location>
</feature>
<dbReference type="SMART" id="SM00271">
    <property type="entry name" value="DnaJ"/>
    <property type="match status" value="1"/>
</dbReference>
<dbReference type="PROSITE" id="PS50076">
    <property type="entry name" value="DNAJ_2"/>
    <property type="match status" value="1"/>
</dbReference>
<dbReference type="InterPro" id="IPR001623">
    <property type="entry name" value="DnaJ_domain"/>
</dbReference>